<dbReference type="Proteomes" id="UP001177003">
    <property type="component" value="Chromosome 5"/>
</dbReference>
<dbReference type="EMBL" id="OX465081">
    <property type="protein sequence ID" value="CAI9286228.1"/>
    <property type="molecule type" value="Genomic_DNA"/>
</dbReference>
<evidence type="ECO:0000313" key="3">
    <source>
        <dbReference type="Proteomes" id="UP001177003"/>
    </source>
</evidence>
<accession>A0AA36E8C5</accession>
<gene>
    <name evidence="2" type="ORF">LSALG_LOCUS25659</name>
</gene>
<dbReference type="AlphaFoldDB" id="A0AA36E8C5"/>
<protein>
    <submittedName>
        <fullName evidence="2">Uncharacterized protein</fullName>
    </submittedName>
</protein>
<sequence length="346" mass="37802">MDTNFNKGEGVTNLEAQGTTSTTTSLIPISLILSSTIETSRVDTSTTLPPFHTPISSSLPASTISTTYSNIMNQPVTSLFSSQSTKGETSIPEDDHDADDVMVSFIEIQFDPEEDNIPDQIHMSGKQIKILNHKLNSLLQIQDDIGGRNTIIGIEELRLVAKEHHLLFIEEVKKVQESVNLNVKALKFEMSKEVAKIEHNHSILHDKIDVVVDAIKKLVEHYISFTSKFHVNIDVDSKMLSSLETNLKAELSPILKLENLMPTDAPPVKLMVQGGDKRVGSSNDLDQGKVLGKVISTQIPTSLPIPTSTTSTTVTLRPLTKGIVIGATVRGSSSKPTSTKQDKGDR</sequence>
<organism evidence="2 3">
    <name type="scientific">Lactuca saligna</name>
    <name type="common">Willowleaf lettuce</name>
    <dbReference type="NCBI Taxonomy" id="75948"/>
    <lineage>
        <taxon>Eukaryota</taxon>
        <taxon>Viridiplantae</taxon>
        <taxon>Streptophyta</taxon>
        <taxon>Embryophyta</taxon>
        <taxon>Tracheophyta</taxon>
        <taxon>Spermatophyta</taxon>
        <taxon>Magnoliopsida</taxon>
        <taxon>eudicotyledons</taxon>
        <taxon>Gunneridae</taxon>
        <taxon>Pentapetalae</taxon>
        <taxon>asterids</taxon>
        <taxon>campanulids</taxon>
        <taxon>Asterales</taxon>
        <taxon>Asteraceae</taxon>
        <taxon>Cichorioideae</taxon>
        <taxon>Cichorieae</taxon>
        <taxon>Lactucinae</taxon>
        <taxon>Lactuca</taxon>
    </lineage>
</organism>
<reference evidence="2" key="1">
    <citation type="submission" date="2023-04" db="EMBL/GenBank/DDBJ databases">
        <authorList>
            <person name="Vijverberg K."/>
            <person name="Xiong W."/>
            <person name="Schranz E."/>
        </authorList>
    </citation>
    <scope>NUCLEOTIDE SEQUENCE</scope>
</reference>
<name>A0AA36E8C5_LACSI</name>
<keyword evidence="3" id="KW-1185">Reference proteome</keyword>
<evidence type="ECO:0000256" key="1">
    <source>
        <dbReference type="SAM" id="MobiDB-lite"/>
    </source>
</evidence>
<feature type="region of interest" description="Disordered" evidence="1">
    <location>
        <begin position="1"/>
        <end position="20"/>
    </location>
</feature>
<proteinExistence type="predicted"/>
<evidence type="ECO:0000313" key="2">
    <source>
        <dbReference type="EMBL" id="CAI9286228.1"/>
    </source>
</evidence>